<protein>
    <submittedName>
        <fullName evidence="1">Uncharacterized protein</fullName>
    </submittedName>
</protein>
<reference evidence="1 2" key="1">
    <citation type="submission" date="2020-03" db="EMBL/GenBank/DDBJ databases">
        <title>WGS of actinomycetes isolated from Thailand.</title>
        <authorList>
            <person name="Thawai C."/>
        </authorList>
    </citation>
    <scope>NUCLEOTIDE SEQUENCE [LARGE SCALE GENOMIC DNA]</scope>
    <source>
        <strain evidence="1 2">FMUSA5-5</strain>
    </source>
</reference>
<comment type="caution">
    <text evidence="1">The sequence shown here is derived from an EMBL/GenBank/DDBJ whole genome shotgun (WGS) entry which is preliminary data.</text>
</comment>
<dbReference type="EMBL" id="JAATEP010000078">
    <property type="protein sequence ID" value="NJP97991.1"/>
    <property type="molecule type" value="Genomic_DNA"/>
</dbReference>
<gene>
    <name evidence="1" type="ORF">HCN51_52685</name>
</gene>
<sequence length="84" mass="9483">MIKWEPYAKSIGKTPRIRGVCCCDAYEFVCEGGHYLILRRNPSGDVEEAARGRHVQARAAWHRLLAEHAAFCEQGSGPRDIWLA</sequence>
<evidence type="ECO:0000313" key="1">
    <source>
        <dbReference type="EMBL" id="NJP97991.1"/>
    </source>
</evidence>
<organism evidence="1 2">
    <name type="scientific">Nonomuraea composti</name>
    <dbReference type="NCBI Taxonomy" id="2720023"/>
    <lineage>
        <taxon>Bacteria</taxon>
        <taxon>Bacillati</taxon>
        <taxon>Actinomycetota</taxon>
        <taxon>Actinomycetes</taxon>
        <taxon>Streptosporangiales</taxon>
        <taxon>Streptosporangiaceae</taxon>
        <taxon>Nonomuraea</taxon>
    </lineage>
</organism>
<proteinExistence type="predicted"/>
<keyword evidence="2" id="KW-1185">Reference proteome</keyword>
<name>A0ABX1BJU0_9ACTN</name>
<dbReference type="Proteomes" id="UP000696294">
    <property type="component" value="Unassembled WGS sequence"/>
</dbReference>
<dbReference type="RefSeq" id="WP_168021120.1">
    <property type="nucleotide sequence ID" value="NZ_JAATEP010000078.1"/>
</dbReference>
<accession>A0ABX1BJU0</accession>
<evidence type="ECO:0000313" key="2">
    <source>
        <dbReference type="Proteomes" id="UP000696294"/>
    </source>
</evidence>